<dbReference type="PANTHER" id="PTHR13016">
    <property type="entry name" value="AMMECR1 HOMOLOG"/>
    <property type="match status" value="1"/>
</dbReference>
<evidence type="ECO:0000259" key="1">
    <source>
        <dbReference type="PROSITE" id="PS51112"/>
    </source>
</evidence>
<dbReference type="InterPro" id="IPR023473">
    <property type="entry name" value="AMMECR1"/>
</dbReference>
<feature type="domain" description="AMMECR1" evidence="1">
    <location>
        <begin position="8"/>
        <end position="187"/>
    </location>
</feature>
<dbReference type="InterPro" id="IPR002733">
    <property type="entry name" value="AMMECR1_domain"/>
</dbReference>
<dbReference type="Gene3D" id="3.30.1490.150">
    <property type="entry name" value="Hypothetical protein ph0010, domain 2"/>
    <property type="match status" value="1"/>
</dbReference>
<dbReference type="SUPFAM" id="SSF143447">
    <property type="entry name" value="AMMECR1-like"/>
    <property type="match status" value="1"/>
</dbReference>
<gene>
    <name evidence="2" type="ORF">Hgul01_02322</name>
</gene>
<dbReference type="EMBL" id="BAABRU010000007">
    <property type="protein sequence ID" value="GAA5528521.1"/>
    <property type="molecule type" value="Genomic_DNA"/>
</dbReference>
<evidence type="ECO:0000313" key="3">
    <source>
        <dbReference type="Proteomes" id="UP001428290"/>
    </source>
</evidence>
<dbReference type="Gene3D" id="3.30.700.20">
    <property type="entry name" value="Hypothetical protein ph0010, domain 1"/>
    <property type="match status" value="1"/>
</dbReference>
<dbReference type="InterPro" id="IPR036071">
    <property type="entry name" value="AMMECR1_dom_sf"/>
</dbReference>
<proteinExistence type="predicted"/>
<dbReference type="PANTHER" id="PTHR13016:SF0">
    <property type="entry name" value="AMME SYNDROME CANDIDATE GENE 1 PROTEIN"/>
    <property type="match status" value="1"/>
</dbReference>
<reference evidence="2 3" key="1">
    <citation type="submission" date="2024-02" db="EMBL/GenBank/DDBJ databases">
        <title>Herpetosiphon gulosus NBRC 112829.</title>
        <authorList>
            <person name="Ichikawa N."/>
            <person name="Katano-Makiyama Y."/>
            <person name="Hidaka K."/>
        </authorList>
    </citation>
    <scope>NUCLEOTIDE SEQUENCE [LARGE SCALE GENOMIC DNA]</scope>
    <source>
        <strain evidence="2 3">NBRC 112829</strain>
    </source>
</reference>
<protein>
    <recommendedName>
        <fullName evidence="1">AMMECR1 domain-containing protein</fullName>
    </recommendedName>
</protein>
<organism evidence="2 3">
    <name type="scientific">Herpetosiphon gulosus</name>
    <dbReference type="NCBI Taxonomy" id="1973496"/>
    <lineage>
        <taxon>Bacteria</taxon>
        <taxon>Bacillati</taxon>
        <taxon>Chloroflexota</taxon>
        <taxon>Chloroflexia</taxon>
        <taxon>Herpetosiphonales</taxon>
        <taxon>Herpetosiphonaceae</taxon>
        <taxon>Herpetosiphon</taxon>
    </lineage>
</organism>
<dbReference type="PROSITE" id="PS51112">
    <property type="entry name" value="AMMECR1"/>
    <property type="match status" value="1"/>
</dbReference>
<keyword evidence="3" id="KW-1185">Reference proteome</keyword>
<name>A0ABP9X2F9_9CHLR</name>
<evidence type="ECO:0000313" key="2">
    <source>
        <dbReference type="EMBL" id="GAA5528521.1"/>
    </source>
</evidence>
<dbReference type="Pfam" id="PF01871">
    <property type="entry name" value="AMMECR1"/>
    <property type="match status" value="1"/>
</dbReference>
<sequence length="189" mass="20918">MPKQAALIVQDPLVVLARQAVNRFIRQGELLPVVEPLPIDQRRSQGVYVSLIKAGQLRGCVGSVQPQQASLAKEVIYMAVAAAVHDPRFSPVQLDELDQLSYIVDLVENLALLKNRSAHDPAVDGLRVLRGRNQGVVLPNTSGITTFEQQRQLAYQRAGLEPTTATTLERFQVRRIIELSGNYQETISL</sequence>
<accession>A0ABP9X2F9</accession>
<dbReference type="Proteomes" id="UP001428290">
    <property type="component" value="Unassembled WGS sequence"/>
</dbReference>
<comment type="caution">
    <text evidence="2">The sequence shown here is derived from an EMBL/GenBank/DDBJ whole genome shotgun (WGS) entry which is preliminary data.</text>
</comment>
<dbReference type="InterPro" id="IPR027485">
    <property type="entry name" value="AMMECR1_N"/>
</dbReference>
<dbReference type="RefSeq" id="WP_345722133.1">
    <property type="nucleotide sequence ID" value="NZ_BAABRU010000007.1"/>
</dbReference>